<dbReference type="Proteomes" id="UP001155057">
    <property type="component" value="Unassembled WGS sequence"/>
</dbReference>
<proteinExistence type="predicted"/>
<evidence type="ECO:0000313" key="2">
    <source>
        <dbReference type="Proteomes" id="UP001155057"/>
    </source>
</evidence>
<gene>
    <name evidence="1" type="ORF">GGP61_003430</name>
</gene>
<protein>
    <submittedName>
        <fullName evidence="1">Uncharacterized protein</fullName>
    </submittedName>
</protein>
<sequence length="239" mass="25854">MNRAQYEKAALEVVSNREPSVVANGVEVYPTDMDPKYGREIAEAWVNQETSYDSLQCKVITAFYEKDGEIGGFPFIIAKNEPVETNILLTSNFARDFAEMAAGSSSVPADPKRAAEIAGNMTVSNPEEGFDGDFSDEEIRGIASTLRDADAVGAEFVQIDSSGVSVRDIAPWAVEEAERESDPFTVDGVDYLAFSGRGYTAVLRIEELRDLGGSSVEDRSVADGVTVHEVDGYLNTSIA</sequence>
<dbReference type="EMBL" id="JANUAE010000018">
    <property type="protein sequence ID" value="MCS3711795.1"/>
    <property type="molecule type" value="Genomic_DNA"/>
</dbReference>
<reference evidence="1" key="1">
    <citation type="submission" date="2022-08" db="EMBL/GenBank/DDBJ databases">
        <title>Genomic Encyclopedia of Type Strains, Phase V (KMG-V): Genome sequencing to study the core and pangenomes of soil and plant-associated prokaryotes.</title>
        <authorList>
            <person name="Whitman W."/>
        </authorList>
    </citation>
    <scope>NUCLEOTIDE SEQUENCE</scope>
    <source>
        <strain evidence="1">SP3049</strain>
    </source>
</reference>
<accession>A0A9X2Q7T6</accession>
<comment type="caution">
    <text evidence="1">The sequence shown here is derived from an EMBL/GenBank/DDBJ whole genome shotgun (WGS) entry which is preliminary data.</text>
</comment>
<evidence type="ECO:0000313" key="1">
    <source>
        <dbReference type="EMBL" id="MCS3711795.1"/>
    </source>
</evidence>
<dbReference type="AlphaFoldDB" id="A0A9X2Q7T6"/>
<dbReference type="RefSeq" id="WP_259088154.1">
    <property type="nucleotide sequence ID" value="NZ_JANTZP010000017.1"/>
</dbReference>
<organism evidence="1 2">
    <name type="scientific">Salinibacter ruber</name>
    <dbReference type="NCBI Taxonomy" id="146919"/>
    <lineage>
        <taxon>Bacteria</taxon>
        <taxon>Pseudomonadati</taxon>
        <taxon>Rhodothermota</taxon>
        <taxon>Rhodothermia</taxon>
        <taxon>Rhodothermales</taxon>
        <taxon>Salinibacteraceae</taxon>
        <taxon>Salinibacter</taxon>
    </lineage>
</organism>
<name>A0A9X2Q7T6_9BACT</name>